<keyword evidence="1" id="KW-0560">Oxidoreductase</keyword>
<reference evidence="2 3" key="2">
    <citation type="submission" date="2018-01" db="EMBL/GenBank/DDBJ databases">
        <title>Genomic study of Klebsiella pneumoniae.</title>
        <authorList>
            <person name="Yang Y."/>
            <person name="Bicalho R."/>
        </authorList>
    </citation>
    <scope>NUCLEOTIDE SEQUENCE [LARGE SCALE GENOMIC DNA]</scope>
    <source>
        <strain evidence="2 3">A5</strain>
    </source>
</reference>
<name>A0A2N5A2X1_KLEVA</name>
<accession>A0A2N5A2X1</accession>
<feature type="non-terminal residue" evidence="2">
    <location>
        <position position="1"/>
    </location>
</feature>
<organism evidence="2 3">
    <name type="scientific">Klebsiella variicola</name>
    <dbReference type="NCBI Taxonomy" id="244366"/>
    <lineage>
        <taxon>Bacteria</taxon>
        <taxon>Pseudomonadati</taxon>
        <taxon>Pseudomonadota</taxon>
        <taxon>Gammaproteobacteria</taxon>
        <taxon>Enterobacterales</taxon>
        <taxon>Enterobacteriaceae</taxon>
        <taxon>Klebsiella/Raoultella group</taxon>
        <taxon>Klebsiella</taxon>
        <taxon>Klebsiella pneumoniae complex</taxon>
    </lineage>
</organism>
<protein>
    <submittedName>
        <fullName evidence="2">3-hydroxybutyryl-CoA dehydrogenase</fullName>
    </submittedName>
</protein>
<sequence length="67" mass="7642">LATVQDICQHLLPELASGSEMMSLVAEKVARGDTGARSGQGFYRWDEARQQRIQSRREHQLRYALKP</sequence>
<gene>
    <name evidence="2" type="ORF">CWM98_37680</name>
</gene>
<dbReference type="InterPro" id="IPR008927">
    <property type="entry name" value="6-PGluconate_DH-like_C_sf"/>
</dbReference>
<evidence type="ECO:0000256" key="1">
    <source>
        <dbReference type="ARBA" id="ARBA00023002"/>
    </source>
</evidence>
<evidence type="ECO:0000313" key="2">
    <source>
        <dbReference type="EMBL" id="PLP35041.1"/>
    </source>
</evidence>
<dbReference type="Proteomes" id="UP000234473">
    <property type="component" value="Unassembled WGS sequence"/>
</dbReference>
<reference evidence="2 3" key="1">
    <citation type="submission" date="2017-11" db="EMBL/GenBank/DDBJ databases">
        <authorList>
            <person name="Han C.G."/>
        </authorList>
    </citation>
    <scope>NUCLEOTIDE SEQUENCE [LARGE SCALE GENOMIC DNA]</scope>
    <source>
        <strain evidence="2 3">A5</strain>
    </source>
</reference>
<proteinExistence type="predicted"/>
<dbReference type="GO" id="GO:0016491">
    <property type="term" value="F:oxidoreductase activity"/>
    <property type="evidence" value="ECO:0007669"/>
    <property type="project" value="UniProtKB-KW"/>
</dbReference>
<dbReference type="InterPro" id="IPR013328">
    <property type="entry name" value="6PGD_dom2"/>
</dbReference>
<dbReference type="SUPFAM" id="SSF48179">
    <property type="entry name" value="6-phosphogluconate dehydrogenase C-terminal domain-like"/>
    <property type="match status" value="1"/>
</dbReference>
<dbReference type="Gene3D" id="1.10.1040.10">
    <property type="entry name" value="N-(1-d-carboxylethyl)-l-norvaline Dehydrogenase, domain 2"/>
    <property type="match status" value="1"/>
</dbReference>
<dbReference type="EMBL" id="PICB01003289">
    <property type="protein sequence ID" value="PLP35041.1"/>
    <property type="molecule type" value="Genomic_DNA"/>
</dbReference>
<evidence type="ECO:0000313" key="3">
    <source>
        <dbReference type="Proteomes" id="UP000234473"/>
    </source>
</evidence>
<dbReference type="AlphaFoldDB" id="A0A2N5A2X1"/>
<comment type="caution">
    <text evidence="2">The sequence shown here is derived from an EMBL/GenBank/DDBJ whole genome shotgun (WGS) entry which is preliminary data.</text>
</comment>